<protein>
    <recommendedName>
        <fullName evidence="3">UMOD/GP2/OIT3-like D8C domain-containing protein</fullName>
    </recommendedName>
</protein>
<evidence type="ECO:0000313" key="5">
    <source>
        <dbReference type="Proteomes" id="UP001347796"/>
    </source>
</evidence>
<sequence>MIGVKCDRYMEPGWYRVQSESGQNLTMPTSPIPMYSCGAKYPIWLNGDHPSLSGDIVDRVACVATSKSTCDHSYQIKIKNCQDFMAYYLIKATGCNERYCFGTVMIIICSLRFV</sequence>
<keyword evidence="1" id="KW-0732">Signal</keyword>
<proteinExistence type="predicted"/>
<evidence type="ECO:0000256" key="1">
    <source>
        <dbReference type="ARBA" id="ARBA00022729"/>
    </source>
</evidence>
<keyword evidence="2" id="KW-1015">Disulfide bond</keyword>
<accession>A0AAN8JQV0</accession>
<comment type="caution">
    <text evidence="4">The sequence shown here is derived from an EMBL/GenBank/DDBJ whole genome shotgun (WGS) entry which is preliminary data.</text>
</comment>
<keyword evidence="5" id="KW-1185">Reference proteome</keyword>
<dbReference type="Pfam" id="PF23283">
    <property type="entry name" value="D8C_UMOD"/>
    <property type="match status" value="1"/>
</dbReference>
<gene>
    <name evidence="4" type="ORF">SNE40_008871</name>
</gene>
<evidence type="ECO:0000313" key="4">
    <source>
        <dbReference type="EMBL" id="KAK6180906.1"/>
    </source>
</evidence>
<evidence type="ECO:0000256" key="2">
    <source>
        <dbReference type="ARBA" id="ARBA00023157"/>
    </source>
</evidence>
<organism evidence="4 5">
    <name type="scientific">Patella caerulea</name>
    <name type="common">Rayed Mediterranean limpet</name>
    <dbReference type="NCBI Taxonomy" id="87958"/>
    <lineage>
        <taxon>Eukaryota</taxon>
        <taxon>Metazoa</taxon>
        <taxon>Spiralia</taxon>
        <taxon>Lophotrochozoa</taxon>
        <taxon>Mollusca</taxon>
        <taxon>Gastropoda</taxon>
        <taxon>Patellogastropoda</taxon>
        <taxon>Patelloidea</taxon>
        <taxon>Patellidae</taxon>
        <taxon>Patella</taxon>
    </lineage>
</organism>
<dbReference type="InterPro" id="IPR057774">
    <property type="entry name" value="D8C_UMOD/GP2/OIT3-like"/>
</dbReference>
<dbReference type="AlphaFoldDB" id="A0AAN8JQV0"/>
<name>A0AAN8JQV0_PATCE</name>
<dbReference type="EMBL" id="JAZGQO010000007">
    <property type="protein sequence ID" value="KAK6180906.1"/>
    <property type="molecule type" value="Genomic_DNA"/>
</dbReference>
<evidence type="ECO:0000259" key="3">
    <source>
        <dbReference type="Pfam" id="PF23283"/>
    </source>
</evidence>
<feature type="domain" description="UMOD/GP2/OIT3-like D8C" evidence="3">
    <location>
        <begin position="21"/>
        <end position="100"/>
    </location>
</feature>
<reference evidence="4 5" key="1">
    <citation type="submission" date="2024-01" db="EMBL/GenBank/DDBJ databases">
        <title>The genome of the rayed Mediterranean limpet Patella caerulea (Linnaeus, 1758).</title>
        <authorList>
            <person name="Anh-Thu Weber A."/>
            <person name="Halstead-Nussloch G."/>
        </authorList>
    </citation>
    <scope>NUCLEOTIDE SEQUENCE [LARGE SCALE GENOMIC DNA]</scope>
    <source>
        <strain evidence="4">AATW-2023a</strain>
        <tissue evidence="4">Whole specimen</tissue>
    </source>
</reference>
<dbReference type="Proteomes" id="UP001347796">
    <property type="component" value="Unassembled WGS sequence"/>
</dbReference>